<dbReference type="InterPro" id="IPR013324">
    <property type="entry name" value="RNA_pol_sigma_r3/r4-like"/>
</dbReference>
<dbReference type="GO" id="GO:0006352">
    <property type="term" value="P:DNA-templated transcription initiation"/>
    <property type="evidence" value="ECO:0007669"/>
    <property type="project" value="InterPro"/>
</dbReference>
<evidence type="ECO:0000259" key="6">
    <source>
        <dbReference type="Pfam" id="PF04542"/>
    </source>
</evidence>
<dbReference type="Gene3D" id="1.10.10.10">
    <property type="entry name" value="Winged helix-like DNA-binding domain superfamily/Winged helix DNA-binding domain"/>
    <property type="match status" value="1"/>
</dbReference>
<evidence type="ECO:0000313" key="9">
    <source>
        <dbReference type="Proteomes" id="UP000077381"/>
    </source>
</evidence>
<feature type="domain" description="RNA polymerase sigma-70 region 2" evidence="6">
    <location>
        <begin position="22"/>
        <end position="84"/>
    </location>
</feature>
<organism evidence="8 9">
    <name type="scientific">Streptomyces jeddahensis</name>
    <dbReference type="NCBI Taxonomy" id="1716141"/>
    <lineage>
        <taxon>Bacteria</taxon>
        <taxon>Bacillati</taxon>
        <taxon>Actinomycetota</taxon>
        <taxon>Actinomycetes</taxon>
        <taxon>Kitasatosporales</taxon>
        <taxon>Streptomycetaceae</taxon>
        <taxon>Streptomyces</taxon>
    </lineage>
</organism>
<dbReference type="Gene3D" id="1.10.1740.10">
    <property type="match status" value="1"/>
</dbReference>
<feature type="compositionally biased region" description="Low complexity" evidence="5">
    <location>
        <begin position="304"/>
        <end position="316"/>
    </location>
</feature>
<keyword evidence="2" id="KW-0805">Transcription regulation</keyword>
<dbReference type="EMBL" id="LOHS01000093">
    <property type="protein sequence ID" value="OAH12221.1"/>
    <property type="molecule type" value="Genomic_DNA"/>
</dbReference>
<reference evidence="8 9" key="1">
    <citation type="submission" date="2015-12" db="EMBL/GenBank/DDBJ databases">
        <title>Genome sequence of Streptomyces sp. G25.</title>
        <authorList>
            <person name="Poehlein A."/>
            <person name="Roettig A."/>
            <person name="Hiessl S."/>
            <person name="Hauschild P."/>
            <person name="Schauer J."/>
            <person name="Madkour M.H."/>
            <person name="Al-Ansari A.M."/>
            <person name="Almakishah N.H."/>
            <person name="Steinbuechel A."/>
            <person name="Daniel R."/>
        </authorList>
    </citation>
    <scope>NUCLEOTIDE SEQUENCE [LARGE SCALE GENOMIC DNA]</scope>
    <source>
        <strain evidence="9">G25(2015)</strain>
    </source>
</reference>
<evidence type="ECO:0000259" key="7">
    <source>
        <dbReference type="Pfam" id="PF08281"/>
    </source>
</evidence>
<feature type="compositionally biased region" description="Pro residues" evidence="5">
    <location>
        <begin position="317"/>
        <end position="326"/>
    </location>
</feature>
<dbReference type="InterPro" id="IPR013249">
    <property type="entry name" value="RNA_pol_sigma70_r4_t2"/>
</dbReference>
<evidence type="ECO:0000313" key="8">
    <source>
        <dbReference type="EMBL" id="OAH12221.1"/>
    </source>
</evidence>
<comment type="caution">
    <text evidence="8">The sequence shown here is derived from an EMBL/GenBank/DDBJ whole genome shotgun (WGS) entry which is preliminary data.</text>
</comment>
<dbReference type="RefSeq" id="WP_078067388.1">
    <property type="nucleotide sequence ID" value="NZ_LOHS01000093.1"/>
</dbReference>
<dbReference type="Pfam" id="PF08281">
    <property type="entry name" value="Sigma70_r4_2"/>
    <property type="match status" value="1"/>
</dbReference>
<dbReference type="Pfam" id="PF04542">
    <property type="entry name" value="Sigma70_r2"/>
    <property type="match status" value="1"/>
</dbReference>
<dbReference type="AlphaFoldDB" id="A0A177HMK7"/>
<dbReference type="NCBIfam" id="TIGR02937">
    <property type="entry name" value="sigma70-ECF"/>
    <property type="match status" value="1"/>
</dbReference>
<gene>
    <name evidence="8" type="ORF">STSP_44160</name>
</gene>
<dbReference type="InterPro" id="IPR013325">
    <property type="entry name" value="RNA_pol_sigma_r2"/>
</dbReference>
<dbReference type="SUPFAM" id="SSF88946">
    <property type="entry name" value="Sigma2 domain of RNA polymerase sigma factors"/>
    <property type="match status" value="1"/>
</dbReference>
<evidence type="ECO:0000256" key="1">
    <source>
        <dbReference type="ARBA" id="ARBA00010641"/>
    </source>
</evidence>
<feature type="region of interest" description="Disordered" evidence="5">
    <location>
        <begin position="219"/>
        <end position="333"/>
    </location>
</feature>
<evidence type="ECO:0000256" key="4">
    <source>
        <dbReference type="ARBA" id="ARBA00023163"/>
    </source>
</evidence>
<dbReference type="InterPro" id="IPR007627">
    <property type="entry name" value="RNA_pol_sigma70_r2"/>
</dbReference>
<dbReference type="InterPro" id="IPR036388">
    <property type="entry name" value="WH-like_DNA-bd_sf"/>
</dbReference>
<comment type="similarity">
    <text evidence="1">Belongs to the sigma-70 factor family. ECF subfamily.</text>
</comment>
<keyword evidence="4" id="KW-0804">Transcription</keyword>
<dbReference type="InterPro" id="IPR039425">
    <property type="entry name" value="RNA_pol_sigma-70-like"/>
</dbReference>
<evidence type="ECO:0000256" key="3">
    <source>
        <dbReference type="ARBA" id="ARBA00023082"/>
    </source>
</evidence>
<sequence>MCQIPDSGRSGVPADRWQQIWSHREQLLTVARRRSTSPQDAEDAVHEAMARAAERPYLDGARLGAWLTAVTVRLCIDQHRQLNRDTGIRRRVGSVLAAPSAVPHEEAVCDRAEARWLACQGSGLPEKQLEALRLKAQDLDVAQVAQRMGLTYKAAESLLGRARRTLREALAATLAVVTVWVWRGRPRLDGGTPAAVPTAVLASAGTLVIAGLVLVSPPGTDEGFLPRPDRERRSDAVFVSSPEEPSARPSTTSAADSVAELVGVPALPEPASKPVGAPGRGDGPVEGDGSVPEQPVPGVPAAELPSLPNVPAVPSVPSVPPLPVPVEPGDALPSVAVPGVPGVVSPASPTPLPLD</sequence>
<feature type="domain" description="RNA polymerase sigma factor 70 region 4 type 2" evidence="7">
    <location>
        <begin position="123"/>
        <end position="166"/>
    </location>
</feature>
<evidence type="ECO:0000256" key="5">
    <source>
        <dbReference type="SAM" id="MobiDB-lite"/>
    </source>
</evidence>
<keyword evidence="3" id="KW-0731">Sigma factor</keyword>
<dbReference type="GO" id="GO:0016987">
    <property type="term" value="F:sigma factor activity"/>
    <property type="evidence" value="ECO:0007669"/>
    <property type="project" value="UniProtKB-KW"/>
</dbReference>
<keyword evidence="9" id="KW-1185">Reference proteome</keyword>
<name>A0A177HMK7_9ACTN</name>
<dbReference type="PANTHER" id="PTHR43133:SF25">
    <property type="entry name" value="RNA POLYMERASE SIGMA FACTOR RFAY-RELATED"/>
    <property type="match status" value="1"/>
</dbReference>
<dbReference type="InterPro" id="IPR014284">
    <property type="entry name" value="RNA_pol_sigma-70_dom"/>
</dbReference>
<proteinExistence type="inferred from homology"/>
<dbReference type="OrthoDB" id="3682981at2"/>
<dbReference type="PANTHER" id="PTHR43133">
    <property type="entry name" value="RNA POLYMERASE ECF-TYPE SIGMA FACTO"/>
    <property type="match status" value="1"/>
</dbReference>
<dbReference type="SUPFAM" id="SSF88659">
    <property type="entry name" value="Sigma3 and sigma4 domains of RNA polymerase sigma factors"/>
    <property type="match status" value="1"/>
</dbReference>
<dbReference type="GO" id="GO:0003677">
    <property type="term" value="F:DNA binding"/>
    <property type="evidence" value="ECO:0007669"/>
    <property type="project" value="InterPro"/>
</dbReference>
<dbReference type="Proteomes" id="UP000077381">
    <property type="component" value="Unassembled WGS sequence"/>
</dbReference>
<accession>A0A177HMK7</accession>
<evidence type="ECO:0000256" key="2">
    <source>
        <dbReference type="ARBA" id="ARBA00023015"/>
    </source>
</evidence>
<dbReference type="STRING" id="1716141.STSP_44160"/>
<protein>
    <submittedName>
        <fullName evidence="8">RNA polymerase sigma factor</fullName>
    </submittedName>
</protein>
<dbReference type="PATRIC" id="fig|1716141.3.peg.4648"/>